<comment type="caution">
    <text evidence="1">The sequence shown here is derived from an EMBL/GenBank/DDBJ whole genome shotgun (WGS) entry which is preliminary data.</text>
</comment>
<sequence length="489" mass="56282">MIECTSRNMLKHGQIFKSVTESDVRNETYQLNWHDNWLLTPVRKRKRSMPSYEVFLGGSCNPTTWRKDIVIPVLSKHNISFYNPQVDDWNPTLVKFEASAKQDAKLLLFVIDDTTRNCAGIVEASALAASRTQQTVLVLKYHQRGQTINGEVISDREHYELVNAMAILEYLYANRNGDPTYSIEMGLQKVIWKLRGDTGIEDVPDPQAHLHKIDLNAPEHDFTAMNAAFGDLRINEANYKIDAKKAFLKLMEVIGIPQVDLQNPRDDEMKVLDETYALRRFASVFMNKSIKEKLSYEQIFAFTSYWLRWIRKDAVRSLRDDWMDNIFDTTSNRDLYLGFFQTENDYWHNNDASIKLVEARGFSFYRPCTDEFNSLIMPLEYLRMEKSAVVVLEIPQDQRALATMAVVAHLIELVKPVVISFQNISMSTSSLANGEKLTETARKDYNRGRAYLMDMIQDKAKTTAKANVFLCTNVEEALGKAISLVKEDF</sequence>
<evidence type="ECO:0000313" key="1">
    <source>
        <dbReference type="EMBL" id="KAL3391697.1"/>
    </source>
</evidence>
<dbReference type="InterPro" id="IPR039470">
    <property type="entry name" value="Nuc_deoxyri_tr2"/>
</dbReference>
<dbReference type="Pfam" id="PF15891">
    <property type="entry name" value="Nuc_deoxyri_tr2"/>
    <property type="match status" value="1"/>
</dbReference>
<dbReference type="Proteomes" id="UP001627154">
    <property type="component" value="Unassembled WGS sequence"/>
</dbReference>
<gene>
    <name evidence="1" type="ORF">TKK_013618</name>
</gene>
<proteinExistence type="predicted"/>
<keyword evidence="2" id="KW-1185">Reference proteome</keyword>
<dbReference type="EMBL" id="JBJJXI010000108">
    <property type="protein sequence ID" value="KAL3391697.1"/>
    <property type="molecule type" value="Genomic_DNA"/>
</dbReference>
<name>A0ABD2WFI7_9HYME</name>
<dbReference type="AlphaFoldDB" id="A0ABD2WFI7"/>
<reference evidence="1 2" key="1">
    <citation type="journal article" date="2024" name="bioRxiv">
        <title>A reference genome for Trichogramma kaykai: A tiny desert-dwelling parasitoid wasp with competing sex-ratio distorters.</title>
        <authorList>
            <person name="Culotta J."/>
            <person name="Lindsey A.R."/>
        </authorList>
    </citation>
    <scope>NUCLEOTIDE SEQUENCE [LARGE SCALE GENOMIC DNA]</scope>
    <source>
        <strain evidence="1 2">KSX58</strain>
    </source>
</reference>
<organism evidence="1 2">
    <name type="scientific">Trichogramma kaykai</name>
    <dbReference type="NCBI Taxonomy" id="54128"/>
    <lineage>
        <taxon>Eukaryota</taxon>
        <taxon>Metazoa</taxon>
        <taxon>Ecdysozoa</taxon>
        <taxon>Arthropoda</taxon>
        <taxon>Hexapoda</taxon>
        <taxon>Insecta</taxon>
        <taxon>Pterygota</taxon>
        <taxon>Neoptera</taxon>
        <taxon>Endopterygota</taxon>
        <taxon>Hymenoptera</taxon>
        <taxon>Apocrita</taxon>
        <taxon>Proctotrupomorpha</taxon>
        <taxon>Chalcidoidea</taxon>
        <taxon>Trichogrammatidae</taxon>
        <taxon>Trichogramma</taxon>
    </lineage>
</organism>
<dbReference type="Gene3D" id="3.40.50.450">
    <property type="match status" value="1"/>
</dbReference>
<protein>
    <submittedName>
        <fullName evidence="1">Uncharacterized protein</fullName>
    </submittedName>
</protein>
<evidence type="ECO:0000313" key="2">
    <source>
        <dbReference type="Proteomes" id="UP001627154"/>
    </source>
</evidence>
<accession>A0ABD2WFI7</accession>
<dbReference type="PANTHER" id="PTHR36300">
    <property type="entry name" value="RAW, ISOFORM A"/>
    <property type="match status" value="1"/>
</dbReference>
<dbReference type="PANTHER" id="PTHR36300:SF1">
    <property type="entry name" value="RAW, ISOFORM A"/>
    <property type="match status" value="1"/>
</dbReference>